<dbReference type="InterPro" id="IPR045851">
    <property type="entry name" value="AMP-bd_C_sf"/>
</dbReference>
<dbReference type="InterPro" id="IPR025110">
    <property type="entry name" value="AMP-bd_C"/>
</dbReference>
<sequence>MLNAKNDSFVNLYKRILTPTKTVCQSDFTFSGYSYGDVFGLAAGLKKTLARRGKEKTLCLCTTNKAVVAACLLSSLTGSCQLILPYSFSAHALAEMYETIGFDFAVADQPEEMPAEVEVITPVPAAIENVKSVLIRDPDKTFLRLFTGGSTGKPKSWSKTPRNLLAEAFYLQKKFALSDKDLFVATIPPYHIYGLLFSVLVPFVAHARVLSDIYTFPQEIISTINKHKASVLVSVPIHYRALKVDNLSVPSLKIAFSSAGVLNRSDGLNFLKKTGLGITEIYGSTETGGVATRCISEHTDSWRAFDVVSWKLVESRLSVKSDFASLEMERDTEGFCITGDEAREEKDNRFVLLGRADGIVKVAGKRVDLLDIQNKIKTLPTVSDVVVLAMPAENGRESVVAAVIACDLTETHVKKLLMEMLEPYAVPRRIKIVSSITRTATGKIDRRLIEQLFLDNKKPV</sequence>
<dbReference type="PANTHER" id="PTHR43201">
    <property type="entry name" value="ACYL-COA SYNTHETASE"/>
    <property type="match status" value="1"/>
</dbReference>
<comment type="similarity">
    <text evidence="1">Belongs to the ATP-dependent AMP-binding enzyme family.</text>
</comment>
<name>A0A0W8FL17_9ZZZZ</name>
<dbReference type="PANTHER" id="PTHR43201:SF8">
    <property type="entry name" value="ACYL-COA SYNTHETASE FAMILY MEMBER 3"/>
    <property type="match status" value="1"/>
</dbReference>
<protein>
    <recommendedName>
        <fullName evidence="5">Long-chain-fatty-acid--coa ligase</fullName>
    </recommendedName>
</protein>
<dbReference type="GO" id="GO:0031956">
    <property type="term" value="F:medium-chain fatty acid-CoA ligase activity"/>
    <property type="evidence" value="ECO:0007669"/>
    <property type="project" value="TreeGrafter"/>
</dbReference>
<dbReference type="CDD" id="cd04433">
    <property type="entry name" value="AFD_class_I"/>
    <property type="match status" value="1"/>
</dbReference>
<evidence type="ECO:0000313" key="4">
    <source>
        <dbReference type="EMBL" id="KUG21548.1"/>
    </source>
</evidence>
<dbReference type="InterPro" id="IPR000873">
    <property type="entry name" value="AMP-dep_synth/lig_dom"/>
</dbReference>
<gene>
    <name evidence="4" type="ORF">ASZ90_008705</name>
</gene>
<dbReference type="InterPro" id="IPR042099">
    <property type="entry name" value="ANL_N_sf"/>
</dbReference>
<feature type="domain" description="AMP-binding enzyme C-terminal" evidence="3">
    <location>
        <begin position="373"/>
        <end position="443"/>
    </location>
</feature>
<evidence type="ECO:0000259" key="3">
    <source>
        <dbReference type="Pfam" id="PF13193"/>
    </source>
</evidence>
<evidence type="ECO:0000256" key="1">
    <source>
        <dbReference type="ARBA" id="ARBA00006432"/>
    </source>
</evidence>
<dbReference type="EMBL" id="LNQE01001051">
    <property type="protein sequence ID" value="KUG21548.1"/>
    <property type="molecule type" value="Genomic_DNA"/>
</dbReference>
<dbReference type="Gene3D" id="3.40.50.12780">
    <property type="entry name" value="N-terminal domain of ligase-like"/>
    <property type="match status" value="1"/>
</dbReference>
<dbReference type="Pfam" id="PF13193">
    <property type="entry name" value="AMP-binding_C"/>
    <property type="match status" value="1"/>
</dbReference>
<dbReference type="AlphaFoldDB" id="A0A0W8FL17"/>
<dbReference type="Pfam" id="PF00501">
    <property type="entry name" value="AMP-binding"/>
    <property type="match status" value="1"/>
</dbReference>
<evidence type="ECO:0008006" key="5">
    <source>
        <dbReference type="Google" id="ProtNLM"/>
    </source>
</evidence>
<accession>A0A0W8FL17</accession>
<feature type="domain" description="AMP-dependent synthetase/ligase" evidence="2">
    <location>
        <begin position="123"/>
        <end position="301"/>
    </location>
</feature>
<dbReference type="Gene3D" id="3.30.300.30">
    <property type="match status" value="1"/>
</dbReference>
<dbReference type="SUPFAM" id="SSF56801">
    <property type="entry name" value="Acetyl-CoA synthetase-like"/>
    <property type="match status" value="1"/>
</dbReference>
<organism evidence="4">
    <name type="scientific">hydrocarbon metagenome</name>
    <dbReference type="NCBI Taxonomy" id="938273"/>
    <lineage>
        <taxon>unclassified sequences</taxon>
        <taxon>metagenomes</taxon>
        <taxon>ecological metagenomes</taxon>
    </lineage>
</organism>
<proteinExistence type="inferred from homology"/>
<reference evidence="4" key="1">
    <citation type="journal article" date="2015" name="Proc. Natl. Acad. Sci. U.S.A.">
        <title>Networks of energetic and metabolic interactions define dynamics in microbial communities.</title>
        <authorList>
            <person name="Embree M."/>
            <person name="Liu J.K."/>
            <person name="Al-Bassam M.M."/>
            <person name="Zengler K."/>
        </authorList>
    </citation>
    <scope>NUCLEOTIDE SEQUENCE</scope>
</reference>
<comment type="caution">
    <text evidence="4">The sequence shown here is derived from an EMBL/GenBank/DDBJ whole genome shotgun (WGS) entry which is preliminary data.</text>
</comment>
<dbReference type="GO" id="GO:0006631">
    <property type="term" value="P:fatty acid metabolic process"/>
    <property type="evidence" value="ECO:0007669"/>
    <property type="project" value="TreeGrafter"/>
</dbReference>
<evidence type="ECO:0000259" key="2">
    <source>
        <dbReference type="Pfam" id="PF00501"/>
    </source>
</evidence>